<dbReference type="InterPro" id="IPR003697">
    <property type="entry name" value="Maf-like"/>
</dbReference>
<sequence>MILLESGTGPPPFRTVRPLVLASSSPRRRELLTLMGLTFDVIVSGIEESTGRVFGPPVELAARCAREKAEAVAELFPDSWVLGADTVVALGATVFGKPADSAEALRMLAQLSGATHEVISAFCLVNRSRRMIETRSVTTTVRFKRLSPAEIRSYVNTGEPLDKAGAYGIQGMGAFLAASIEGSYTNVVGLPLSEVLDLLVECGVVAPVAEERS</sequence>
<dbReference type="FunCoup" id="A0LPE5">
    <property type="interactions" value="332"/>
</dbReference>
<dbReference type="RefSeq" id="WP_011700422.1">
    <property type="nucleotide sequence ID" value="NC_008554.1"/>
</dbReference>
<dbReference type="Gene3D" id="3.90.950.10">
    <property type="match status" value="1"/>
</dbReference>
<reference evidence="5 6" key="1">
    <citation type="submission" date="2006-10" db="EMBL/GenBank/DDBJ databases">
        <title>Complete sequence of Syntrophobacter fumaroxidans MPOB.</title>
        <authorList>
            <consortium name="US DOE Joint Genome Institute"/>
            <person name="Copeland A."/>
            <person name="Lucas S."/>
            <person name="Lapidus A."/>
            <person name="Barry K."/>
            <person name="Detter J.C."/>
            <person name="Glavina del Rio T."/>
            <person name="Hammon N."/>
            <person name="Israni S."/>
            <person name="Pitluck S."/>
            <person name="Goltsman E.G."/>
            <person name="Martinez M."/>
            <person name="Schmutz J."/>
            <person name="Larimer F."/>
            <person name="Land M."/>
            <person name="Hauser L."/>
            <person name="Kyrpides N."/>
            <person name="Kim E."/>
            <person name="Boone D.R."/>
            <person name="Brockman F."/>
            <person name="Culley D."/>
            <person name="Ferry J."/>
            <person name="Gunsalus R."/>
            <person name="McInerney M.J."/>
            <person name="Morrison M."/>
            <person name="Plugge C."/>
            <person name="Rohlin L."/>
            <person name="Scholten J."/>
            <person name="Sieber J."/>
            <person name="Stams A.J.M."/>
            <person name="Worm P."/>
            <person name="Henstra A.M."/>
            <person name="Richardson P."/>
        </authorList>
    </citation>
    <scope>NUCLEOTIDE SEQUENCE [LARGE SCALE GENOMIC DNA]</scope>
    <source>
        <strain evidence="6">DSM 10017 / MPOB</strain>
    </source>
</reference>
<dbReference type="PIRSF" id="PIRSF006305">
    <property type="entry name" value="Maf"/>
    <property type="match status" value="1"/>
</dbReference>
<protein>
    <recommendedName>
        <fullName evidence="4">dTTP/UTP pyrophosphatase</fullName>
        <shortName evidence="4">dTTPase/UTPase</shortName>
        <ecNumber evidence="4">3.6.1.9</ecNumber>
    </recommendedName>
    <alternativeName>
        <fullName evidence="4">Nucleoside triphosphate pyrophosphatase</fullName>
    </alternativeName>
    <alternativeName>
        <fullName evidence="4">Nucleotide pyrophosphatase</fullName>
        <shortName evidence="4">Nucleotide PPase</shortName>
    </alternativeName>
</protein>
<comment type="caution">
    <text evidence="4">Lacks conserved residue(s) required for the propagation of feature annotation.</text>
</comment>
<dbReference type="GO" id="GO:0005737">
    <property type="term" value="C:cytoplasm"/>
    <property type="evidence" value="ECO:0007669"/>
    <property type="project" value="UniProtKB-SubCell"/>
</dbReference>
<dbReference type="GO" id="GO:0036218">
    <property type="term" value="F:dTTP diphosphatase activity"/>
    <property type="evidence" value="ECO:0007669"/>
    <property type="project" value="RHEA"/>
</dbReference>
<dbReference type="AlphaFoldDB" id="A0LPE5"/>
<comment type="catalytic activity">
    <reaction evidence="4">
        <text>dTTP + H2O = dTMP + diphosphate + H(+)</text>
        <dbReference type="Rhea" id="RHEA:28534"/>
        <dbReference type="ChEBI" id="CHEBI:15377"/>
        <dbReference type="ChEBI" id="CHEBI:15378"/>
        <dbReference type="ChEBI" id="CHEBI:33019"/>
        <dbReference type="ChEBI" id="CHEBI:37568"/>
        <dbReference type="ChEBI" id="CHEBI:63528"/>
        <dbReference type="EC" id="3.6.1.9"/>
    </reaction>
</comment>
<feature type="active site" description="Proton acceptor" evidence="4">
    <location>
        <position position="85"/>
    </location>
</feature>
<dbReference type="HAMAP" id="MF_00528">
    <property type="entry name" value="Maf"/>
    <property type="match status" value="1"/>
</dbReference>
<feature type="site" description="Important for substrate specificity" evidence="4">
    <location>
        <position position="170"/>
    </location>
</feature>
<keyword evidence="4" id="KW-0963">Cytoplasm</keyword>
<dbReference type="Proteomes" id="UP000001784">
    <property type="component" value="Chromosome"/>
</dbReference>
<gene>
    <name evidence="5" type="ordered locus">Sfum_3627</name>
</gene>
<dbReference type="NCBIfam" id="TIGR00172">
    <property type="entry name" value="maf"/>
    <property type="match status" value="1"/>
</dbReference>
<dbReference type="STRING" id="335543.Sfum_3627"/>
<dbReference type="CDD" id="cd00555">
    <property type="entry name" value="Maf"/>
    <property type="match status" value="1"/>
</dbReference>
<dbReference type="InParanoid" id="A0LPE5"/>
<name>A0LPE5_SYNFM</name>
<keyword evidence="2 4" id="KW-0378">Hydrolase</keyword>
<evidence type="ECO:0000256" key="1">
    <source>
        <dbReference type="ARBA" id="ARBA00001968"/>
    </source>
</evidence>
<dbReference type="GO" id="GO:0009117">
    <property type="term" value="P:nucleotide metabolic process"/>
    <property type="evidence" value="ECO:0007669"/>
    <property type="project" value="UniProtKB-KW"/>
</dbReference>
<accession>A0LPE5</accession>
<comment type="cofactor">
    <cofactor evidence="1 4">
        <name>a divalent metal cation</name>
        <dbReference type="ChEBI" id="CHEBI:60240"/>
    </cofactor>
</comment>
<organism evidence="5 6">
    <name type="scientific">Syntrophobacter fumaroxidans (strain DSM 10017 / MPOB)</name>
    <dbReference type="NCBI Taxonomy" id="335543"/>
    <lineage>
        <taxon>Bacteria</taxon>
        <taxon>Pseudomonadati</taxon>
        <taxon>Thermodesulfobacteriota</taxon>
        <taxon>Syntrophobacteria</taxon>
        <taxon>Syntrophobacterales</taxon>
        <taxon>Syntrophobacteraceae</taxon>
        <taxon>Syntrophobacter</taxon>
    </lineage>
</organism>
<dbReference type="PANTHER" id="PTHR43213:SF5">
    <property type="entry name" value="BIFUNCTIONAL DTTP_UTP PYROPHOSPHATASE_METHYLTRANSFERASE PROTEIN-RELATED"/>
    <property type="match status" value="1"/>
</dbReference>
<evidence type="ECO:0000313" key="6">
    <source>
        <dbReference type="Proteomes" id="UP000001784"/>
    </source>
</evidence>
<feature type="site" description="Important for substrate specificity" evidence="4">
    <location>
        <position position="86"/>
    </location>
</feature>
<dbReference type="KEGG" id="sfu:Sfum_3627"/>
<dbReference type="EMBL" id="CP000478">
    <property type="protein sequence ID" value="ABK19297.1"/>
    <property type="molecule type" value="Genomic_DNA"/>
</dbReference>
<dbReference type="Pfam" id="PF02545">
    <property type="entry name" value="Maf"/>
    <property type="match status" value="1"/>
</dbReference>
<dbReference type="GO" id="GO:0036221">
    <property type="term" value="F:UTP diphosphatase activity"/>
    <property type="evidence" value="ECO:0007669"/>
    <property type="project" value="RHEA"/>
</dbReference>
<comment type="similarity">
    <text evidence="4">Belongs to the Maf family. YhdE subfamily.</text>
</comment>
<dbReference type="OrthoDB" id="9807767at2"/>
<dbReference type="EC" id="3.6.1.9" evidence="4"/>
<keyword evidence="3 4" id="KW-0546">Nucleotide metabolism</keyword>
<dbReference type="PANTHER" id="PTHR43213">
    <property type="entry name" value="BIFUNCTIONAL DTTP/UTP PYROPHOSPHATASE/METHYLTRANSFERASE PROTEIN-RELATED"/>
    <property type="match status" value="1"/>
</dbReference>
<evidence type="ECO:0000256" key="3">
    <source>
        <dbReference type="ARBA" id="ARBA00023080"/>
    </source>
</evidence>
<comment type="catalytic activity">
    <reaction evidence="4">
        <text>UTP + H2O = UMP + diphosphate + H(+)</text>
        <dbReference type="Rhea" id="RHEA:29395"/>
        <dbReference type="ChEBI" id="CHEBI:15377"/>
        <dbReference type="ChEBI" id="CHEBI:15378"/>
        <dbReference type="ChEBI" id="CHEBI:33019"/>
        <dbReference type="ChEBI" id="CHEBI:46398"/>
        <dbReference type="ChEBI" id="CHEBI:57865"/>
        <dbReference type="EC" id="3.6.1.9"/>
    </reaction>
</comment>
<dbReference type="InterPro" id="IPR029001">
    <property type="entry name" value="ITPase-like_fam"/>
</dbReference>
<feature type="site" description="Important for substrate specificity" evidence="4">
    <location>
        <position position="27"/>
    </location>
</feature>
<keyword evidence="6" id="KW-1185">Reference proteome</keyword>
<comment type="subcellular location">
    <subcellularLocation>
        <location evidence="4">Cytoplasm</location>
    </subcellularLocation>
</comment>
<evidence type="ECO:0000256" key="4">
    <source>
        <dbReference type="HAMAP-Rule" id="MF_00528"/>
    </source>
</evidence>
<dbReference type="SUPFAM" id="SSF52972">
    <property type="entry name" value="ITPase-like"/>
    <property type="match status" value="1"/>
</dbReference>
<dbReference type="eggNOG" id="COG0424">
    <property type="taxonomic scope" value="Bacteria"/>
</dbReference>
<dbReference type="HOGENOM" id="CLU_040416_0_0_7"/>
<proteinExistence type="inferred from homology"/>
<evidence type="ECO:0000313" key="5">
    <source>
        <dbReference type="EMBL" id="ABK19297.1"/>
    </source>
</evidence>
<evidence type="ECO:0000256" key="2">
    <source>
        <dbReference type="ARBA" id="ARBA00022801"/>
    </source>
</evidence>
<comment type="function">
    <text evidence="4">Nucleoside triphosphate pyrophosphatase that hydrolyzes dTTP and UTP. May have a dual role in cell division arrest and in preventing the incorporation of modified nucleotides into cellular nucleic acids.</text>
</comment>